<evidence type="ECO:0000313" key="1">
    <source>
        <dbReference type="EMBL" id="GEA80895.1"/>
    </source>
</evidence>
<reference evidence="1 2" key="1">
    <citation type="submission" date="2019-06" db="EMBL/GenBank/DDBJ databases">
        <title>Whole genome shotgun sequence of Cellulomonas uda NBRC 3747.</title>
        <authorList>
            <person name="Hosoyama A."/>
            <person name="Uohara A."/>
            <person name="Ohji S."/>
            <person name="Ichikawa N."/>
        </authorList>
    </citation>
    <scope>NUCLEOTIDE SEQUENCE [LARGE SCALE GENOMIC DNA]</scope>
    <source>
        <strain evidence="1 2">NBRC 3747</strain>
    </source>
</reference>
<proteinExistence type="predicted"/>
<sequence>MRTDAVLSHLPTLYREGELLGAFAGTWGVQLDGLDEAGVSVQRAHWFDATPDLDEAAALAALLDIPPEPFHAGLGEYRAWVHAVVRARLQLGAVTREALRVLVSDYADGFQRAAGIRTVGRVDAWSTEPAGPQLVDNPTRVRETRLPQVGGWEPLAHLEVDNRGMDPAPWAVVLRGTGEQPEHSPVVVNRTTGHAVLFRGSLAPGQRLTIAPSAADRSLLRADLDGRDVTSRLTVWTDLRAGADGPGEPAGTLVAGALARGTNVLWFLPLATYDAPGLDRYLLAMADDSLTQARFDSTAFDRSLFAQPALVAARVAWVEAQPATLEVRLPASTLVSDAGAADQAVLARDRLEAGLDAAVERTAGAGIAADVVLRAFTERQPGEAHLVGVWPRTFREAGPTGADALPDSGAAFDVTDFDDSVLA</sequence>
<keyword evidence="2" id="KW-1185">Reference proteome</keyword>
<protein>
    <submittedName>
        <fullName evidence="1">Uncharacterized protein</fullName>
    </submittedName>
</protein>
<gene>
    <name evidence="1" type="ORF">CUD01_13390</name>
</gene>
<dbReference type="EMBL" id="BJLP01000018">
    <property type="protein sequence ID" value="GEA80895.1"/>
    <property type="molecule type" value="Genomic_DNA"/>
</dbReference>
<organism evidence="1 2">
    <name type="scientific">Cellulomonas uda</name>
    <dbReference type="NCBI Taxonomy" id="1714"/>
    <lineage>
        <taxon>Bacteria</taxon>
        <taxon>Bacillati</taxon>
        <taxon>Actinomycetota</taxon>
        <taxon>Actinomycetes</taxon>
        <taxon>Micrococcales</taxon>
        <taxon>Cellulomonadaceae</taxon>
        <taxon>Cellulomonas</taxon>
    </lineage>
</organism>
<dbReference type="Proteomes" id="UP000315842">
    <property type="component" value="Unassembled WGS sequence"/>
</dbReference>
<comment type="caution">
    <text evidence="1">The sequence shown here is derived from an EMBL/GenBank/DDBJ whole genome shotgun (WGS) entry which is preliminary data.</text>
</comment>
<accession>A0A4Y3KD00</accession>
<dbReference type="AlphaFoldDB" id="A0A4Y3KD00"/>
<evidence type="ECO:0000313" key="2">
    <source>
        <dbReference type="Proteomes" id="UP000315842"/>
    </source>
</evidence>
<name>A0A4Y3KD00_CELUD</name>